<protein>
    <submittedName>
        <fullName evidence="3">Dihydrofolate reductase family protein</fullName>
    </submittedName>
</protein>
<comment type="caution">
    <text evidence="3">The sequence shown here is derived from an EMBL/GenBank/DDBJ whole genome shotgun (WGS) entry which is preliminary data.</text>
</comment>
<dbReference type="PANTHER" id="PTHR38011:SF2">
    <property type="entry name" value="BIFUNCTIONAL DEAMINASE-REDUCTASE DOMAIN PROTEIN"/>
    <property type="match status" value="1"/>
</dbReference>
<dbReference type="InterPro" id="IPR050765">
    <property type="entry name" value="Riboflavin_Biosynth_HTPR"/>
</dbReference>
<name>A0ABP6ZZD7_9ACTN</name>
<organism evidence="3 4">
    <name type="scientific">Kineosporia mesophila</name>
    <dbReference type="NCBI Taxonomy" id="566012"/>
    <lineage>
        <taxon>Bacteria</taxon>
        <taxon>Bacillati</taxon>
        <taxon>Actinomycetota</taxon>
        <taxon>Actinomycetes</taxon>
        <taxon>Kineosporiales</taxon>
        <taxon>Kineosporiaceae</taxon>
        <taxon>Kineosporia</taxon>
    </lineage>
</organism>
<dbReference type="RefSeq" id="WP_231487085.1">
    <property type="nucleotide sequence ID" value="NZ_BAAAZO010000008.1"/>
</dbReference>
<reference evidence="4" key="1">
    <citation type="journal article" date="2019" name="Int. J. Syst. Evol. Microbiol.">
        <title>The Global Catalogue of Microorganisms (GCM) 10K type strain sequencing project: providing services to taxonomists for standard genome sequencing and annotation.</title>
        <authorList>
            <consortium name="The Broad Institute Genomics Platform"/>
            <consortium name="The Broad Institute Genome Sequencing Center for Infectious Disease"/>
            <person name="Wu L."/>
            <person name="Ma J."/>
        </authorList>
    </citation>
    <scope>NUCLEOTIDE SEQUENCE [LARGE SCALE GENOMIC DNA]</scope>
    <source>
        <strain evidence="4">JCM 16902</strain>
    </source>
</reference>
<dbReference type="Pfam" id="PF01872">
    <property type="entry name" value="RibD_C"/>
    <property type="match status" value="1"/>
</dbReference>
<keyword evidence="4" id="KW-1185">Reference proteome</keyword>
<gene>
    <name evidence="3" type="ORF">GCM10022223_42830</name>
</gene>
<dbReference type="Proteomes" id="UP001501074">
    <property type="component" value="Unassembled WGS sequence"/>
</dbReference>
<evidence type="ECO:0000313" key="3">
    <source>
        <dbReference type="EMBL" id="GAA3621383.1"/>
    </source>
</evidence>
<evidence type="ECO:0000256" key="1">
    <source>
        <dbReference type="SAM" id="MobiDB-lite"/>
    </source>
</evidence>
<sequence>MGRIVVTEFVTLDGVAQAPGGPDEDPAGGFTHGGWQAPFAEKTSGEAIFEQARTMDALLLGRRTYDIFAAYWPTTPVDSPFKELLNRVPKYVASQTLKAPLTWQNSHLLDPGLEGAVAQVKLRHEAVHVIGSLGLLQSLLRLGLVDRLNLWQYPVLLGSGTRVFGEGTVPAALRLTESVSYPSGAVQLTYDALGTAPGYGTMGE</sequence>
<evidence type="ECO:0000313" key="4">
    <source>
        <dbReference type="Proteomes" id="UP001501074"/>
    </source>
</evidence>
<feature type="region of interest" description="Disordered" evidence="1">
    <location>
        <begin position="15"/>
        <end position="34"/>
    </location>
</feature>
<dbReference type="PANTHER" id="PTHR38011">
    <property type="entry name" value="DIHYDROFOLATE REDUCTASE FAMILY PROTEIN (AFU_ORTHOLOGUE AFUA_8G06820)"/>
    <property type="match status" value="1"/>
</dbReference>
<dbReference type="Gene3D" id="3.40.430.10">
    <property type="entry name" value="Dihydrofolate Reductase, subunit A"/>
    <property type="match status" value="1"/>
</dbReference>
<dbReference type="EMBL" id="BAAAZO010000008">
    <property type="protein sequence ID" value="GAA3621383.1"/>
    <property type="molecule type" value="Genomic_DNA"/>
</dbReference>
<accession>A0ABP6ZZD7</accession>
<evidence type="ECO:0000259" key="2">
    <source>
        <dbReference type="Pfam" id="PF01872"/>
    </source>
</evidence>
<dbReference type="SUPFAM" id="SSF53597">
    <property type="entry name" value="Dihydrofolate reductase-like"/>
    <property type="match status" value="1"/>
</dbReference>
<feature type="domain" description="Bacterial bifunctional deaminase-reductase C-terminal" evidence="2">
    <location>
        <begin position="4"/>
        <end position="185"/>
    </location>
</feature>
<dbReference type="InterPro" id="IPR024072">
    <property type="entry name" value="DHFR-like_dom_sf"/>
</dbReference>
<dbReference type="InterPro" id="IPR002734">
    <property type="entry name" value="RibDG_C"/>
</dbReference>
<proteinExistence type="predicted"/>